<dbReference type="Proteomes" id="UP000001312">
    <property type="component" value="Unassembled WGS sequence"/>
</dbReference>
<gene>
    <name evidence="2" type="ORF">SS1G_03847</name>
</gene>
<dbReference type="InParanoid" id="A7EEV7"/>
<dbReference type="GeneID" id="5491390"/>
<accession>A7EEV7</accession>
<proteinExistence type="predicted"/>
<name>A7EEV7_SCLS1</name>
<protein>
    <submittedName>
        <fullName evidence="2">Uncharacterized protein</fullName>
    </submittedName>
</protein>
<dbReference type="KEGG" id="ssl:SS1G_03847"/>
<evidence type="ECO:0000313" key="2">
    <source>
        <dbReference type="EMBL" id="EDO01373.1"/>
    </source>
</evidence>
<feature type="region of interest" description="Disordered" evidence="1">
    <location>
        <begin position="25"/>
        <end position="49"/>
    </location>
</feature>
<keyword evidence="3" id="KW-1185">Reference proteome</keyword>
<reference evidence="3" key="1">
    <citation type="journal article" date="2011" name="PLoS Genet.">
        <title>Genomic analysis of the necrotrophic fungal pathogens Sclerotinia sclerotiorum and Botrytis cinerea.</title>
        <authorList>
            <person name="Amselem J."/>
            <person name="Cuomo C.A."/>
            <person name="van Kan J.A."/>
            <person name="Viaud M."/>
            <person name="Benito E.P."/>
            <person name="Couloux A."/>
            <person name="Coutinho P.M."/>
            <person name="de Vries R.P."/>
            <person name="Dyer P.S."/>
            <person name="Fillinger S."/>
            <person name="Fournier E."/>
            <person name="Gout L."/>
            <person name="Hahn M."/>
            <person name="Kohn L."/>
            <person name="Lapalu N."/>
            <person name="Plummer K.M."/>
            <person name="Pradier J.M."/>
            <person name="Quevillon E."/>
            <person name="Sharon A."/>
            <person name="Simon A."/>
            <person name="ten Have A."/>
            <person name="Tudzynski B."/>
            <person name="Tudzynski P."/>
            <person name="Wincker P."/>
            <person name="Andrew M."/>
            <person name="Anthouard V."/>
            <person name="Beever R.E."/>
            <person name="Beffa R."/>
            <person name="Benoit I."/>
            <person name="Bouzid O."/>
            <person name="Brault B."/>
            <person name="Chen Z."/>
            <person name="Choquer M."/>
            <person name="Collemare J."/>
            <person name="Cotton P."/>
            <person name="Danchin E.G."/>
            <person name="Da Silva C."/>
            <person name="Gautier A."/>
            <person name="Giraud C."/>
            <person name="Giraud T."/>
            <person name="Gonzalez C."/>
            <person name="Grossetete S."/>
            <person name="Guldener U."/>
            <person name="Henrissat B."/>
            <person name="Howlett B.J."/>
            <person name="Kodira C."/>
            <person name="Kretschmer M."/>
            <person name="Lappartient A."/>
            <person name="Leroch M."/>
            <person name="Levis C."/>
            <person name="Mauceli E."/>
            <person name="Neuveglise C."/>
            <person name="Oeser B."/>
            <person name="Pearson M."/>
            <person name="Poulain J."/>
            <person name="Poussereau N."/>
            <person name="Quesneville H."/>
            <person name="Rascle C."/>
            <person name="Schumacher J."/>
            <person name="Segurens B."/>
            <person name="Sexton A."/>
            <person name="Silva E."/>
            <person name="Sirven C."/>
            <person name="Soanes D.M."/>
            <person name="Talbot N.J."/>
            <person name="Templeton M."/>
            <person name="Yandava C."/>
            <person name="Yarden O."/>
            <person name="Zeng Q."/>
            <person name="Rollins J.A."/>
            <person name="Lebrun M.H."/>
            <person name="Dickman M."/>
        </authorList>
    </citation>
    <scope>NUCLEOTIDE SEQUENCE [LARGE SCALE GENOMIC DNA]</scope>
    <source>
        <strain evidence="3">ATCC 18683 / 1980 / Ss-1</strain>
    </source>
</reference>
<dbReference type="RefSeq" id="XP_001595758.1">
    <property type="nucleotide sequence ID" value="XM_001595708.1"/>
</dbReference>
<organism evidence="2 3">
    <name type="scientific">Sclerotinia sclerotiorum (strain ATCC 18683 / 1980 / Ss-1)</name>
    <name type="common">White mold</name>
    <name type="synonym">Whetzelinia sclerotiorum</name>
    <dbReference type="NCBI Taxonomy" id="665079"/>
    <lineage>
        <taxon>Eukaryota</taxon>
        <taxon>Fungi</taxon>
        <taxon>Dikarya</taxon>
        <taxon>Ascomycota</taxon>
        <taxon>Pezizomycotina</taxon>
        <taxon>Leotiomycetes</taxon>
        <taxon>Helotiales</taxon>
        <taxon>Sclerotiniaceae</taxon>
        <taxon>Sclerotinia</taxon>
    </lineage>
</organism>
<dbReference type="AlphaFoldDB" id="A7EEV7"/>
<evidence type="ECO:0000313" key="3">
    <source>
        <dbReference type="Proteomes" id="UP000001312"/>
    </source>
</evidence>
<sequence>MHLIYPSSTIKYPKDTLRTCWDERENGSETGHKASVSKRCDAKNVDGIR</sequence>
<dbReference type="HOGENOM" id="CLU_3143898_0_0_1"/>
<dbReference type="EMBL" id="CH476624">
    <property type="protein sequence ID" value="EDO01373.1"/>
    <property type="molecule type" value="Genomic_DNA"/>
</dbReference>
<evidence type="ECO:0000256" key="1">
    <source>
        <dbReference type="SAM" id="MobiDB-lite"/>
    </source>
</evidence>